<evidence type="ECO:0000313" key="2">
    <source>
        <dbReference type="EMBL" id="CAB3398142.1"/>
    </source>
</evidence>
<dbReference type="EMBL" id="CADEPM010000001">
    <property type="protein sequence ID" value="CAB3398142.1"/>
    <property type="molecule type" value="Genomic_DNA"/>
</dbReference>
<gene>
    <name evidence="2" type="ORF">CBOVIS_LOCUS1454</name>
</gene>
<proteinExistence type="predicted"/>
<keyword evidence="3" id="KW-1185">Reference proteome</keyword>
<keyword evidence="1" id="KW-0175">Coiled coil</keyword>
<feature type="coiled-coil region" evidence="1">
    <location>
        <begin position="129"/>
        <end position="199"/>
    </location>
</feature>
<accession>A0A8S1E3G7</accession>
<dbReference type="OrthoDB" id="5858693at2759"/>
<sequence>MDQASTSVPGNEELLELVEKQDDVVAILQIQLETCMEEMKKLAERCRELELKEKNNGQIEEEKLKELNDNIEKLKFENERLRDENRITRTEDSNVLKMASFVELQLKCKELEYEVEREKLATKSLNFQLELEKSVNSQIRTELESLQNQIATKEEHINVKTEMLEKEMNNWKMKYEELSAKTKAEIAELKEQVSLCESREKLVEQHIKKAYDESLALKREKSTAHARIETLVEENASLRAKILRFPKCADSVQSENEIKDLKCLLNDQSHLIAALREETKLLAKKLENDTRENKSIIKGLKRENKQLEERLQNLLNV</sequence>
<reference evidence="2 3" key="1">
    <citation type="submission" date="2020-04" db="EMBL/GenBank/DDBJ databases">
        <authorList>
            <person name="Laetsch R D."/>
            <person name="Stevens L."/>
            <person name="Kumar S."/>
            <person name="Blaxter L. M."/>
        </authorList>
    </citation>
    <scope>NUCLEOTIDE SEQUENCE [LARGE SCALE GENOMIC DNA]</scope>
</reference>
<feature type="coiled-coil region" evidence="1">
    <location>
        <begin position="25"/>
        <end position="91"/>
    </location>
</feature>
<feature type="coiled-coil region" evidence="1">
    <location>
        <begin position="258"/>
        <end position="317"/>
    </location>
</feature>
<evidence type="ECO:0000313" key="3">
    <source>
        <dbReference type="Proteomes" id="UP000494206"/>
    </source>
</evidence>
<name>A0A8S1E3G7_9PELO</name>
<organism evidence="2 3">
    <name type="scientific">Caenorhabditis bovis</name>
    <dbReference type="NCBI Taxonomy" id="2654633"/>
    <lineage>
        <taxon>Eukaryota</taxon>
        <taxon>Metazoa</taxon>
        <taxon>Ecdysozoa</taxon>
        <taxon>Nematoda</taxon>
        <taxon>Chromadorea</taxon>
        <taxon>Rhabditida</taxon>
        <taxon>Rhabditina</taxon>
        <taxon>Rhabditomorpha</taxon>
        <taxon>Rhabditoidea</taxon>
        <taxon>Rhabditidae</taxon>
        <taxon>Peloderinae</taxon>
        <taxon>Caenorhabditis</taxon>
    </lineage>
</organism>
<dbReference type="AlphaFoldDB" id="A0A8S1E3G7"/>
<protein>
    <submittedName>
        <fullName evidence="2">Uncharacterized protein</fullName>
    </submittedName>
</protein>
<comment type="caution">
    <text evidence="2">The sequence shown here is derived from an EMBL/GenBank/DDBJ whole genome shotgun (WGS) entry which is preliminary data.</text>
</comment>
<dbReference type="Proteomes" id="UP000494206">
    <property type="component" value="Unassembled WGS sequence"/>
</dbReference>
<evidence type="ECO:0000256" key="1">
    <source>
        <dbReference type="SAM" id="Coils"/>
    </source>
</evidence>